<sequence length="74" mass="8534">MFRLSGDYRTVVFHNETSCNSIKYVQIKVLGFLHDKLGFCKIKHPENQASQTQTNRETFCLTIEVFHGELLTVA</sequence>
<dbReference type="AlphaFoldDB" id="A0A9W9ZMW1"/>
<accession>A0A9W9ZMW1</accession>
<keyword evidence="2" id="KW-1185">Reference proteome</keyword>
<comment type="caution">
    <text evidence="1">The sequence shown here is derived from an EMBL/GenBank/DDBJ whole genome shotgun (WGS) entry which is preliminary data.</text>
</comment>
<dbReference type="EMBL" id="MU825885">
    <property type="protein sequence ID" value="KAJ7384633.1"/>
    <property type="molecule type" value="Genomic_DNA"/>
</dbReference>
<proteinExistence type="predicted"/>
<name>A0A9W9ZMW1_9CNID</name>
<dbReference type="Proteomes" id="UP001163046">
    <property type="component" value="Unassembled WGS sequence"/>
</dbReference>
<protein>
    <submittedName>
        <fullName evidence="1">Uncharacterized protein</fullName>
    </submittedName>
</protein>
<gene>
    <name evidence="1" type="ORF">OS493_020211</name>
</gene>
<reference evidence="1" key="1">
    <citation type="submission" date="2023-01" db="EMBL/GenBank/DDBJ databases">
        <title>Genome assembly of the deep-sea coral Lophelia pertusa.</title>
        <authorList>
            <person name="Herrera S."/>
            <person name="Cordes E."/>
        </authorList>
    </citation>
    <scope>NUCLEOTIDE SEQUENCE</scope>
    <source>
        <strain evidence="1">USNM1676648</strain>
        <tissue evidence="1">Polyp</tissue>
    </source>
</reference>
<evidence type="ECO:0000313" key="1">
    <source>
        <dbReference type="EMBL" id="KAJ7384633.1"/>
    </source>
</evidence>
<evidence type="ECO:0000313" key="2">
    <source>
        <dbReference type="Proteomes" id="UP001163046"/>
    </source>
</evidence>
<organism evidence="1 2">
    <name type="scientific">Desmophyllum pertusum</name>
    <dbReference type="NCBI Taxonomy" id="174260"/>
    <lineage>
        <taxon>Eukaryota</taxon>
        <taxon>Metazoa</taxon>
        <taxon>Cnidaria</taxon>
        <taxon>Anthozoa</taxon>
        <taxon>Hexacorallia</taxon>
        <taxon>Scleractinia</taxon>
        <taxon>Caryophylliina</taxon>
        <taxon>Caryophylliidae</taxon>
        <taxon>Desmophyllum</taxon>
    </lineage>
</organism>